<evidence type="ECO:0000259" key="2">
    <source>
        <dbReference type="Pfam" id="PF13796"/>
    </source>
</evidence>
<reference evidence="3 4" key="1">
    <citation type="submission" date="2018-11" db="EMBL/GenBank/DDBJ databases">
        <title>Genome sequencing of Paenibacillus lentus DSM25539(T).</title>
        <authorList>
            <person name="Kook J.-K."/>
            <person name="Park S.-N."/>
            <person name="Lim Y.K."/>
        </authorList>
    </citation>
    <scope>NUCLEOTIDE SEQUENCE [LARGE SCALE GENOMIC DNA]</scope>
    <source>
        <strain evidence="3 4">DSM 25539</strain>
    </source>
</reference>
<feature type="transmembrane region" description="Helical" evidence="1">
    <location>
        <begin position="57"/>
        <end position="76"/>
    </location>
</feature>
<organism evidence="3 4">
    <name type="scientific">Paenibacillus lentus</name>
    <dbReference type="NCBI Taxonomy" id="1338368"/>
    <lineage>
        <taxon>Bacteria</taxon>
        <taxon>Bacillati</taxon>
        <taxon>Bacillota</taxon>
        <taxon>Bacilli</taxon>
        <taxon>Bacillales</taxon>
        <taxon>Paenibacillaceae</taxon>
        <taxon>Paenibacillus</taxon>
    </lineage>
</organism>
<feature type="transmembrane region" description="Helical" evidence="1">
    <location>
        <begin position="129"/>
        <end position="162"/>
    </location>
</feature>
<keyword evidence="1" id="KW-0812">Transmembrane</keyword>
<evidence type="ECO:0000256" key="1">
    <source>
        <dbReference type="SAM" id="Phobius"/>
    </source>
</evidence>
<evidence type="ECO:0000313" key="3">
    <source>
        <dbReference type="EMBL" id="AZK49189.1"/>
    </source>
</evidence>
<feature type="domain" description="Putative sensor" evidence="2">
    <location>
        <begin position="30"/>
        <end position="217"/>
    </location>
</feature>
<protein>
    <recommendedName>
        <fullName evidence="2">Putative sensor domain-containing protein</fullName>
    </recommendedName>
</protein>
<name>A0A3Q8SEX3_9BACL</name>
<dbReference type="InterPro" id="IPR025828">
    <property type="entry name" value="Put_sensor_dom"/>
</dbReference>
<dbReference type="RefSeq" id="WP_125085330.1">
    <property type="nucleotide sequence ID" value="NZ_CP034248.1"/>
</dbReference>
<dbReference type="Pfam" id="PF13796">
    <property type="entry name" value="Sensor"/>
    <property type="match status" value="1"/>
</dbReference>
<dbReference type="AlphaFoldDB" id="A0A3Q8SEX3"/>
<dbReference type="KEGG" id="plen:EIM92_22975"/>
<keyword evidence="1" id="KW-1133">Transmembrane helix</keyword>
<sequence>MKATEVNAKMPTGKVNWVLFNPKTYATILYLLLALPLGIIYFTVAITGLALSIGLTPIFIGIPMFFGVAKLLDGIVKFEQSIIRQILGLPAMTASYTNNQQSAAGPNWFMRMVRGFDGELFIRNLLLVILRFVTGIVFFVIMVTAISLGLGLIALPVVHIILMNEMQLDILEHSLFSYFHIDWTYNQQYMFYVGVGVVLFWIALRVVNGLMQVQRRIMFVNEPYQKAQPTMPLYDQTQASVQSPYVEPPVVDQSSTPEFMQPAYREL</sequence>
<evidence type="ECO:0000313" key="4">
    <source>
        <dbReference type="Proteomes" id="UP000273145"/>
    </source>
</evidence>
<accession>A0A3Q8SEX3</accession>
<dbReference type="Proteomes" id="UP000273145">
    <property type="component" value="Chromosome"/>
</dbReference>
<keyword evidence="1" id="KW-0472">Membrane</keyword>
<gene>
    <name evidence="3" type="ORF">EIM92_22975</name>
</gene>
<proteinExistence type="predicted"/>
<dbReference type="OrthoDB" id="2583187at2"/>
<feature type="transmembrane region" description="Helical" evidence="1">
    <location>
        <begin position="28"/>
        <end position="51"/>
    </location>
</feature>
<keyword evidence="4" id="KW-1185">Reference proteome</keyword>
<feature type="transmembrane region" description="Helical" evidence="1">
    <location>
        <begin position="189"/>
        <end position="208"/>
    </location>
</feature>
<dbReference type="EMBL" id="CP034248">
    <property type="protein sequence ID" value="AZK49189.1"/>
    <property type="molecule type" value="Genomic_DNA"/>
</dbReference>